<comment type="caution">
    <text evidence="1">The sequence shown here is derived from an EMBL/GenBank/DDBJ whole genome shotgun (WGS) entry which is preliminary data.</text>
</comment>
<sequence>MKPCYLYIIMSIFSLLALPGCREEEAVQTSEGTRTVTVNLGIAMSRADEDKDIGDSSTPKDMKVWIFNQDNTKLVDYYEINNPTFSGSDALGELVNTNEHVFELDNTITYLNFYVVLNSDNVTGLSYNLGRESSVDKIKAATFIGLADNLEDNQVPIYGEATSEDALPVEDHKKSYSVTIKTKRAVSKLELFFTKESESAYLKINNIKLEQIPNKGYINGKLTPAPTDITYNGKEENILSSKAIIEKSLSGDIALGNFSTYEKTNFDKLPLTTTYLLENVKGGTWSDTDKDYTYPYDPTSQTGVTDETTRYKMTVTYQTTDGGESKEQVVYLPAMKRNEWNKIFARVKGGALYLSCTVQDWEDGGSIDISYAGTYDGELTPISARVSEPENDPAYAVVYGGGVDIPALSFTFKITQPIGATWTANLTNGSQFVLEGDASGIVVGEEDNEFTFIVRPNQEFSVDDIRETELYITVTTINGEHPEDQIENGEQIINPDNTYPGTQTRIKIRQVSSEEWNGLK</sequence>
<organism evidence="1 2">
    <name type="scientific">Bacteroides gallinaceum</name>
    <dbReference type="NCBI Taxonomy" id="1462571"/>
    <lineage>
        <taxon>Bacteria</taxon>
        <taxon>Pseudomonadati</taxon>
        <taxon>Bacteroidota</taxon>
        <taxon>Bacteroidia</taxon>
        <taxon>Bacteroidales</taxon>
        <taxon>Bacteroidaceae</taxon>
        <taxon>Bacteroides</taxon>
    </lineage>
</organism>
<proteinExistence type="predicted"/>
<dbReference type="RefSeq" id="WP_301640521.1">
    <property type="nucleotide sequence ID" value="NZ_JAUEII010000032.1"/>
</dbReference>
<dbReference type="EMBL" id="JAUEII010000032">
    <property type="protein sequence ID" value="MDN0050290.1"/>
    <property type="molecule type" value="Genomic_DNA"/>
</dbReference>
<protein>
    <recommendedName>
        <fullName evidence="3">Major fimbrial subunit protein N-terminal domain-containing protein</fullName>
    </recommendedName>
</protein>
<keyword evidence="2" id="KW-1185">Reference proteome</keyword>
<reference evidence="1" key="2">
    <citation type="submission" date="2024-05" db="EMBL/GenBank/DDBJ databases">
        <title>Identification and characterization of horizontal gene transfer across gut microbiota members of farm animals based on homology search.</title>
        <authorList>
            <person name="Schwarzerova J."/>
            <person name="Nykrynova M."/>
            <person name="Jureckova K."/>
            <person name="Cejkova D."/>
            <person name="Rychlik I."/>
        </authorList>
    </citation>
    <scope>NUCLEOTIDE SEQUENCE</scope>
    <source>
        <strain evidence="1">84_SSukc20</strain>
    </source>
</reference>
<accession>A0ABT7X879</accession>
<evidence type="ECO:0008006" key="3">
    <source>
        <dbReference type="Google" id="ProtNLM"/>
    </source>
</evidence>
<name>A0ABT7X879_9BACE</name>
<gene>
    <name evidence="1" type="ORF">QVO10_13015</name>
</gene>
<dbReference type="Proteomes" id="UP001167871">
    <property type="component" value="Unassembled WGS sequence"/>
</dbReference>
<evidence type="ECO:0000313" key="1">
    <source>
        <dbReference type="EMBL" id="MDN0050290.1"/>
    </source>
</evidence>
<evidence type="ECO:0000313" key="2">
    <source>
        <dbReference type="Proteomes" id="UP001167871"/>
    </source>
</evidence>
<reference evidence="1" key="1">
    <citation type="submission" date="2023-06" db="EMBL/GenBank/DDBJ databases">
        <authorList>
            <person name="Zeman M."/>
            <person name="Kubasova T."/>
            <person name="Jahodarova E."/>
            <person name="Nykrynova M."/>
            <person name="Rychlik I."/>
        </authorList>
    </citation>
    <scope>NUCLEOTIDE SEQUENCE</scope>
    <source>
        <strain evidence="1">84_SSukc20</strain>
    </source>
</reference>